<feature type="domain" description="HTH gntR-type" evidence="4">
    <location>
        <begin position="27"/>
        <end position="93"/>
    </location>
</feature>
<evidence type="ECO:0000259" key="4">
    <source>
        <dbReference type="PROSITE" id="PS50949"/>
    </source>
</evidence>
<dbReference type="PRINTS" id="PR00035">
    <property type="entry name" value="HTHGNTR"/>
</dbReference>
<dbReference type="Gene3D" id="1.10.10.10">
    <property type="entry name" value="Winged helix-like DNA-binding domain superfamily/Winged helix DNA-binding domain"/>
    <property type="match status" value="1"/>
</dbReference>
<dbReference type="AlphaFoldDB" id="A0A1C6S8I9"/>
<dbReference type="SMART" id="SM00895">
    <property type="entry name" value="FCD"/>
    <property type="match status" value="1"/>
</dbReference>
<dbReference type="SUPFAM" id="SSF46785">
    <property type="entry name" value="Winged helix' DNA-binding domain"/>
    <property type="match status" value="1"/>
</dbReference>
<dbReference type="EMBL" id="FMHU01000002">
    <property type="protein sequence ID" value="SCL25581.1"/>
    <property type="molecule type" value="Genomic_DNA"/>
</dbReference>
<dbReference type="InterPro" id="IPR008920">
    <property type="entry name" value="TF_FadR/GntR_C"/>
</dbReference>
<keyword evidence="6" id="KW-1185">Reference proteome</keyword>
<keyword evidence="2 5" id="KW-0238">DNA-binding</keyword>
<reference evidence="6" key="1">
    <citation type="submission" date="2016-06" db="EMBL/GenBank/DDBJ databases">
        <authorList>
            <person name="Varghese N."/>
        </authorList>
    </citation>
    <scope>NUCLEOTIDE SEQUENCE [LARGE SCALE GENOMIC DNA]</scope>
    <source>
        <strain evidence="6">DSM 46123</strain>
    </source>
</reference>
<dbReference type="InterPro" id="IPR011711">
    <property type="entry name" value="GntR_C"/>
</dbReference>
<keyword evidence="3" id="KW-0804">Transcription</keyword>
<dbReference type="InterPro" id="IPR000524">
    <property type="entry name" value="Tscrpt_reg_HTH_GntR"/>
</dbReference>
<dbReference type="Pfam" id="PF00392">
    <property type="entry name" value="GntR"/>
    <property type="match status" value="1"/>
</dbReference>
<dbReference type="SMART" id="SM00345">
    <property type="entry name" value="HTH_GNTR"/>
    <property type="match status" value="1"/>
</dbReference>
<dbReference type="Proteomes" id="UP000198906">
    <property type="component" value="Unassembled WGS sequence"/>
</dbReference>
<evidence type="ECO:0000313" key="6">
    <source>
        <dbReference type="Proteomes" id="UP000198906"/>
    </source>
</evidence>
<evidence type="ECO:0000256" key="3">
    <source>
        <dbReference type="ARBA" id="ARBA00023163"/>
    </source>
</evidence>
<keyword evidence="1" id="KW-0805">Transcription regulation</keyword>
<dbReference type="GO" id="GO:0003700">
    <property type="term" value="F:DNA-binding transcription factor activity"/>
    <property type="evidence" value="ECO:0007669"/>
    <property type="project" value="InterPro"/>
</dbReference>
<organism evidence="5 6">
    <name type="scientific">Micromonospora inyonensis</name>
    <dbReference type="NCBI Taxonomy" id="47866"/>
    <lineage>
        <taxon>Bacteria</taxon>
        <taxon>Bacillati</taxon>
        <taxon>Actinomycetota</taxon>
        <taxon>Actinomycetes</taxon>
        <taxon>Micromonosporales</taxon>
        <taxon>Micromonosporaceae</taxon>
        <taxon>Micromonospora</taxon>
    </lineage>
</organism>
<dbReference type="SUPFAM" id="SSF48008">
    <property type="entry name" value="GntR ligand-binding domain-like"/>
    <property type="match status" value="1"/>
</dbReference>
<name>A0A1C6S8I9_9ACTN</name>
<dbReference type="InterPro" id="IPR036388">
    <property type="entry name" value="WH-like_DNA-bd_sf"/>
</dbReference>
<dbReference type="PANTHER" id="PTHR43537:SF24">
    <property type="entry name" value="GLUCONATE OPERON TRANSCRIPTIONAL REPRESSOR"/>
    <property type="match status" value="1"/>
</dbReference>
<proteinExistence type="predicted"/>
<evidence type="ECO:0000313" key="5">
    <source>
        <dbReference type="EMBL" id="SCL25581.1"/>
    </source>
</evidence>
<dbReference type="STRING" id="47866.GA0074694_4262"/>
<gene>
    <name evidence="5" type="ORF">GA0074694_4262</name>
</gene>
<evidence type="ECO:0000256" key="1">
    <source>
        <dbReference type="ARBA" id="ARBA00023015"/>
    </source>
</evidence>
<dbReference type="PROSITE" id="PS50949">
    <property type="entry name" value="HTH_GNTR"/>
    <property type="match status" value="1"/>
</dbReference>
<dbReference type="InterPro" id="IPR036390">
    <property type="entry name" value="WH_DNA-bd_sf"/>
</dbReference>
<sequence length="238" mass="25705">MQCMSILPTLESHARYALSVGTRGTESSSAQAVYVTLRRRFADGDLAPAERLTETALAQALGVSRTPVREALGRLQADGLVVPTARGVVVATLSSDEIEQIYELRAVLEGLAAAQTARRQAAGLIAPAEIRGIQDAADEVEQAVSEGDAKRSARANLAFHRAFGHSPSNPFLEDALHRVWDRIAVSTVSNLQDRAWAKTVITQHQEICQAIVNGDENAARRAAEEHIHAALQTYRAVH</sequence>
<dbReference type="CDD" id="cd07377">
    <property type="entry name" value="WHTH_GntR"/>
    <property type="match status" value="1"/>
</dbReference>
<dbReference type="Pfam" id="PF07729">
    <property type="entry name" value="FCD"/>
    <property type="match status" value="1"/>
</dbReference>
<dbReference type="Gene3D" id="1.20.120.530">
    <property type="entry name" value="GntR ligand-binding domain-like"/>
    <property type="match status" value="1"/>
</dbReference>
<dbReference type="GO" id="GO:0003677">
    <property type="term" value="F:DNA binding"/>
    <property type="evidence" value="ECO:0007669"/>
    <property type="project" value="UniProtKB-KW"/>
</dbReference>
<evidence type="ECO:0000256" key="2">
    <source>
        <dbReference type="ARBA" id="ARBA00023125"/>
    </source>
</evidence>
<dbReference type="PANTHER" id="PTHR43537">
    <property type="entry name" value="TRANSCRIPTIONAL REGULATOR, GNTR FAMILY"/>
    <property type="match status" value="1"/>
</dbReference>
<accession>A0A1C6S8I9</accession>
<protein>
    <submittedName>
        <fullName evidence="5">DNA-binding transcriptional regulator, GntR family</fullName>
    </submittedName>
</protein>